<dbReference type="Proteomes" id="UP000003653">
    <property type="component" value="Unassembled WGS sequence"/>
</dbReference>
<dbReference type="AlphaFoldDB" id="D5PBZ4"/>
<organism evidence="1 2">
    <name type="scientific">Mycobacterium parascrofulaceum ATCC BAA-614</name>
    <dbReference type="NCBI Taxonomy" id="525368"/>
    <lineage>
        <taxon>Bacteria</taxon>
        <taxon>Bacillati</taxon>
        <taxon>Actinomycetota</taxon>
        <taxon>Actinomycetes</taxon>
        <taxon>Mycobacteriales</taxon>
        <taxon>Mycobacteriaceae</taxon>
        <taxon>Mycobacterium</taxon>
        <taxon>Mycobacterium simiae complex</taxon>
    </lineage>
</organism>
<protein>
    <submittedName>
        <fullName evidence="1">Uncharacterized protein</fullName>
    </submittedName>
</protein>
<comment type="caution">
    <text evidence="1">The sequence shown here is derived from an EMBL/GenBank/DDBJ whole genome shotgun (WGS) entry which is preliminary data.</text>
</comment>
<evidence type="ECO:0000313" key="2">
    <source>
        <dbReference type="Proteomes" id="UP000003653"/>
    </source>
</evidence>
<proteinExistence type="predicted"/>
<sequence length="44" mass="4865">MPTNGNAVMPPIEDTWMMCPLPCSRRYGSAAWVIHSAPKTFVSI</sequence>
<dbReference type="EMBL" id="ADNV01000265">
    <property type="protein sequence ID" value="EFG76387.1"/>
    <property type="molecule type" value="Genomic_DNA"/>
</dbReference>
<dbReference type="HOGENOM" id="CLU_3218890_0_0_11"/>
<name>D5PBZ4_9MYCO</name>
<accession>D5PBZ4</accession>
<gene>
    <name evidence="1" type="ORF">HMPREF0591_3688</name>
</gene>
<evidence type="ECO:0000313" key="1">
    <source>
        <dbReference type="EMBL" id="EFG76387.1"/>
    </source>
</evidence>
<reference evidence="1 2" key="1">
    <citation type="submission" date="2010-04" db="EMBL/GenBank/DDBJ databases">
        <authorList>
            <person name="Muzny D."/>
            <person name="Qin X."/>
            <person name="Deng J."/>
            <person name="Jiang H."/>
            <person name="Liu Y."/>
            <person name="Qu J."/>
            <person name="Song X.-Z."/>
            <person name="Zhang L."/>
            <person name="Thornton R."/>
            <person name="Coyle M."/>
            <person name="Francisco L."/>
            <person name="Jackson L."/>
            <person name="Javaid M."/>
            <person name="Korchina V."/>
            <person name="Kovar C."/>
            <person name="Mata R."/>
            <person name="Mathew T."/>
            <person name="Ngo R."/>
            <person name="Nguyen L."/>
            <person name="Nguyen N."/>
            <person name="Okwuonu G."/>
            <person name="Ongeri F."/>
            <person name="Pham C."/>
            <person name="Simmons D."/>
            <person name="Wilczek-Boney K."/>
            <person name="Hale W."/>
            <person name="Jakkamsetti A."/>
            <person name="Pham P."/>
            <person name="Ruth R."/>
            <person name="San Lucas F."/>
            <person name="Warren J."/>
            <person name="Zhang J."/>
            <person name="Zhao Z."/>
            <person name="Zhou C."/>
            <person name="Zhu D."/>
            <person name="Lee S."/>
            <person name="Bess C."/>
            <person name="Blankenburg K."/>
            <person name="Forbes L."/>
            <person name="Fu Q."/>
            <person name="Gubbala S."/>
            <person name="Hirani K."/>
            <person name="Jayaseelan J.C."/>
            <person name="Lara F."/>
            <person name="Munidasa M."/>
            <person name="Palculict T."/>
            <person name="Patil S."/>
            <person name="Pu L.-L."/>
            <person name="Saada N."/>
            <person name="Tang L."/>
            <person name="Weissenberger G."/>
            <person name="Zhu Y."/>
            <person name="Hemphill L."/>
            <person name="Shang Y."/>
            <person name="Youmans B."/>
            <person name="Ayvaz T."/>
            <person name="Ross M."/>
            <person name="Santibanez J."/>
            <person name="Aqrawi P."/>
            <person name="Gross S."/>
            <person name="Joshi V."/>
            <person name="Fowler G."/>
            <person name="Nazareth L."/>
            <person name="Reid J."/>
            <person name="Worley K."/>
            <person name="Petrosino J."/>
            <person name="Highlander S."/>
            <person name="Gibbs R."/>
        </authorList>
    </citation>
    <scope>NUCLEOTIDE SEQUENCE [LARGE SCALE GENOMIC DNA]</scope>
    <source>
        <strain evidence="1 2">ATCC BAA-614</strain>
    </source>
</reference>
<keyword evidence="2" id="KW-1185">Reference proteome</keyword>